<dbReference type="GO" id="GO:0004523">
    <property type="term" value="F:RNA-DNA hybrid ribonuclease activity"/>
    <property type="evidence" value="ECO:0007669"/>
    <property type="project" value="UniProtKB-UniRule"/>
</dbReference>
<keyword evidence="16" id="KW-1185">Reference proteome</keyword>
<dbReference type="InterPro" id="IPR024567">
    <property type="entry name" value="RNase_HII/HIII_dom"/>
</dbReference>
<evidence type="ECO:0000313" key="16">
    <source>
        <dbReference type="Proteomes" id="UP000015346"/>
    </source>
</evidence>
<comment type="function">
    <text evidence="3 13">Endonuclease that specifically degrades the RNA of RNA-DNA hybrids.</text>
</comment>
<dbReference type="SUPFAM" id="SSF53098">
    <property type="entry name" value="Ribonuclease H-like"/>
    <property type="match status" value="1"/>
</dbReference>
<evidence type="ECO:0000256" key="5">
    <source>
        <dbReference type="ARBA" id="ARBA00007383"/>
    </source>
</evidence>
<comment type="cofactor">
    <cofactor evidence="2">
        <name>Mg(2+)</name>
        <dbReference type="ChEBI" id="CHEBI:18420"/>
    </cofactor>
</comment>
<organism evidence="15 16">
    <name type="scientific">Rubellimicrobium thermophilum DSM 16684</name>
    <dbReference type="NCBI Taxonomy" id="1123069"/>
    <lineage>
        <taxon>Bacteria</taxon>
        <taxon>Pseudomonadati</taxon>
        <taxon>Pseudomonadota</taxon>
        <taxon>Alphaproteobacteria</taxon>
        <taxon>Rhodobacterales</taxon>
        <taxon>Roseobacteraceae</taxon>
        <taxon>Rubellimicrobium</taxon>
    </lineage>
</organism>
<dbReference type="EC" id="3.1.26.4" evidence="13"/>
<evidence type="ECO:0000313" key="15">
    <source>
        <dbReference type="EMBL" id="EPX84871.1"/>
    </source>
</evidence>
<dbReference type="Gene3D" id="3.30.420.10">
    <property type="entry name" value="Ribonuclease H-like superfamily/Ribonuclease H"/>
    <property type="match status" value="1"/>
</dbReference>
<dbReference type="GO" id="GO:0046872">
    <property type="term" value="F:metal ion binding"/>
    <property type="evidence" value="ECO:0007669"/>
    <property type="project" value="UniProtKB-KW"/>
</dbReference>
<keyword evidence="11" id="KW-0464">Manganese</keyword>
<evidence type="ECO:0000256" key="13">
    <source>
        <dbReference type="RuleBase" id="RU003515"/>
    </source>
</evidence>
<evidence type="ECO:0000256" key="3">
    <source>
        <dbReference type="ARBA" id="ARBA00004065"/>
    </source>
</evidence>
<evidence type="ECO:0000256" key="4">
    <source>
        <dbReference type="ARBA" id="ARBA00004496"/>
    </source>
</evidence>
<evidence type="ECO:0000256" key="8">
    <source>
        <dbReference type="ARBA" id="ARBA00022723"/>
    </source>
</evidence>
<dbReference type="PANTHER" id="PTHR10954">
    <property type="entry name" value="RIBONUCLEASE H2 SUBUNIT A"/>
    <property type="match status" value="1"/>
</dbReference>
<reference evidence="15 16" key="1">
    <citation type="journal article" date="2013" name="Stand. Genomic Sci.">
        <title>Genome sequence of the reddish-pigmented Rubellimicrobium thermophilum type strain (DSM 16684(T)), a member of the Roseobacter clade.</title>
        <authorList>
            <person name="Fiebig A."/>
            <person name="Riedel T."/>
            <person name="Gronow S."/>
            <person name="Petersen J."/>
            <person name="Klenk H.P."/>
            <person name="Goker M."/>
        </authorList>
    </citation>
    <scope>NUCLEOTIDE SEQUENCE [LARGE SCALE GENOMIC DNA]</scope>
    <source>
        <strain evidence="15 16">DSM 16684</strain>
    </source>
</reference>
<dbReference type="InterPro" id="IPR001352">
    <property type="entry name" value="RNase_HII/HIII"/>
</dbReference>
<evidence type="ECO:0000256" key="2">
    <source>
        <dbReference type="ARBA" id="ARBA00001946"/>
    </source>
</evidence>
<protein>
    <recommendedName>
        <fullName evidence="13">Ribonuclease</fullName>
        <ecNumber evidence="13">3.1.26.4</ecNumber>
    </recommendedName>
</protein>
<feature type="binding site" evidence="12">
    <location>
        <position position="26"/>
    </location>
    <ligand>
        <name>a divalent metal cation</name>
        <dbReference type="ChEBI" id="CHEBI:60240"/>
    </ligand>
</feature>
<dbReference type="STRING" id="1123069.ruthe_01868"/>
<evidence type="ECO:0000256" key="11">
    <source>
        <dbReference type="ARBA" id="ARBA00023211"/>
    </source>
</evidence>
<dbReference type="NCBIfam" id="NF000595">
    <property type="entry name" value="PRK00015.1-3"/>
    <property type="match status" value="1"/>
</dbReference>
<dbReference type="PANTHER" id="PTHR10954:SF18">
    <property type="entry name" value="RIBONUCLEASE HII"/>
    <property type="match status" value="1"/>
</dbReference>
<evidence type="ECO:0000256" key="12">
    <source>
        <dbReference type="PROSITE-ProRule" id="PRU01319"/>
    </source>
</evidence>
<dbReference type="GO" id="GO:0032299">
    <property type="term" value="C:ribonuclease H2 complex"/>
    <property type="evidence" value="ECO:0007669"/>
    <property type="project" value="TreeGrafter"/>
</dbReference>
<keyword evidence="10 12" id="KW-0378">Hydrolase</keyword>
<dbReference type="GO" id="GO:0006298">
    <property type="term" value="P:mismatch repair"/>
    <property type="evidence" value="ECO:0007669"/>
    <property type="project" value="TreeGrafter"/>
</dbReference>
<dbReference type="GO" id="GO:0005737">
    <property type="term" value="C:cytoplasm"/>
    <property type="evidence" value="ECO:0007669"/>
    <property type="project" value="UniProtKB-SubCell"/>
</dbReference>
<dbReference type="PATRIC" id="fig|1123069.3.peg.1836"/>
<evidence type="ECO:0000256" key="7">
    <source>
        <dbReference type="ARBA" id="ARBA00022722"/>
    </source>
</evidence>
<keyword evidence="7 12" id="KW-0540">Nuclease</keyword>
<gene>
    <name evidence="15" type="ORF">ruthe_01868</name>
</gene>
<dbReference type="Proteomes" id="UP000015346">
    <property type="component" value="Unassembled WGS sequence"/>
</dbReference>
<dbReference type="GO" id="GO:0003723">
    <property type="term" value="F:RNA binding"/>
    <property type="evidence" value="ECO:0007669"/>
    <property type="project" value="UniProtKB-UniRule"/>
</dbReference>
<comment type="catalytic activity">
    <reaction evidence="1 12 13">
        <text>Endonucleolytic cleavage to 5'-phosphomonoester.</text>
        <dbReference type="EC" id="3.1.26.4"/>
    </reaction>
</comment>
<dbReference type="InterPro" id="IPR036397">
    <property type="entry name" value="RNaseH_sf"/>
</dbReference>
<accession>S9QU01</accession>
<dbReference type="HOGENOM" id="CLU_036532_3_2_5"/>
<evidence type="ECO:0000256" key="1">
    <source>
        <dbReference type="ARBA" id="ARBA00000077"/>
    </source>
</evidence>
<evidence type="ECO:0000256" key="9">
    <source>
        <dbReference type="ARBA" id="ARBA00022759"/>
    </source>
</evidence>
<dbReference type="Pfam" id="PF01351">
    <property type="entry name" value="RNase_HII"/>
    <property type="match status" value="1"/>
</dbReference>
<keyword evidence="9 12" id="KW-0255">Endonuclease</keyword>
<dbReference type="PROSITE" id="PS51975">
    <property type="entry name" value="RNASE_H_2"/>
    <property type="match status" value="1"/>
</dbReference>
<feature type="binding site" evidence="12">
    <location>
        <position position="117"/>
    </location>
    <ligand>
        <name>a divalent metal cation</name>
        <dbReference type="ChEBI" id="CHEBI:60240"/>
    </ligand>
</feature>
<comment type="similarity">
    <text evidence="5 13">Belongs to the RNase HII family.</text>
</comment>
<keyword evidence="8 12" id="KW-0479">Metal-binding</keyword>
<keyword evidence="6" id="KW-0963">Cytoplasm</keyword>
<comment type="caution">
    <text evidence="15">The sequence shown here is derived from an EMBL/GenBank/DDBJ whole genome shotgun (WGS) entry which is preliminary data.</text>
</comment>
<evidence type="ECO:0000256" key="10">
    <source>
        <dbReference type="ARBA" id="ARBA00022801"/>
    </source>
</evidence>
<dbReference type="AlphaFoldDB" id="S9QU01"/>
<dbReference type="CDD" id="cd07182">
    <property type="entry name" value="RNase_HII_bacteria_HII_like"/>
    <property type="match status" value="1"/>
</dbReference>
<feature type="binding site" evidence="12">
    <location>
        <position position="27"/>
    </location>
    <ligand>
        <name>a divalent metal cation</name>
        <dbReference type="ChEBI" id="CHEBI:60240"/>
    </ligand>
</feature>
<comment type="cofactor">
    <cofactor evidence="12">
        <name>Mn(2+)</name>
        <dbReference type="ChEBI" id="CHEBI:29035"/>
    </cofactor>
    <cofactor evidence="12">
        <name>Mg(2+)</name>
        <dbReference type="ChEBI" id="CHEBI:18420"/>
    </cofactor>
    <text evidence="12">Manganese or magnesium. Binds 1 divalent metal ion per monomer in the absence of substrate. May bind a second metal ion after substrate binding.</text>
</comment>
<name>S9QU01_9RHOB</name>
<sequence>MGIMAPDFEREAALWARGLRRVAGVDEAGRGPLAGPVVAAAVILDPARLPEGIDDSKRLPEARRDRLAAAIRESATVGLGLAEAEEIDALGIASATFLAMRRAILALPLGPDHALIDGPWLPPDLPCPATPVVGGDRLSLSVAAASIVAKSWRDKRMVALAQQHPGYGWETNRGYGSKKPHCGAAAARSDPIP</sequence>
<evidence type="ECO:0000259" key="14">
    <source>
        <dbReference type="PROSITE" id="PS51975"/>
    </source>
</evidence>
<dbReference type="InterPro" id="IPR022898">
    <property type="entry name" value="RNase_HII"/>
</dbReference>
<feature type="domain" description="RNase H type-2" evidence="14">
    <location>
        <begin position="20"/>
        <end position="193"/>
    </location>
</feature>
<proteinExistence type="inferred from homology"/>
<comment type="subcellular location">
    <subcellularLocation>
        <location evidence="4">Cytoplasm</location>
    </subcellularLocation>
</comment>
<dbReference type="EMBL" id="AOLV01000019">
    <property type="protein sequence ID" value="EPX84871.1"/>
    <property type="molecule type" value="Genomic_DNA"/>
</dbReference>
<dbReference type="InterPro" id="IPR012337">
    <property type="entry name" value="RNaseH-like_sf"/>
</dbReference>
<dbReference type="GO" id="GO:0043137">
    <property type="term" value="P:DNA replication, removal of RNA primer"/>
    <property type="evidence" value="ECO:0007669"/>
    <property type="project" value="TreeGrafter"/>
</dbReference>
<evidence type="ECO:0000256" key="6">
    <source>
        <dbReference type="ARBA" id="ARBA00022490"/>
    </source>
</evidence>